<dbReference type="EMBL" id="AHEZ01000038">
    <property type="protein sequence ID" value="EOP72196.1"/>
    <property type="molecule type" value="Genomic_DNA"/>
</dbReference>
<evidence type="ECO:0000313" key="1">
    <source>
        <dbReference type="EMBL" id="EOP72196.1"/>
    </source>
</evidence>
<proteinExistence type="predicted"/>
<accession>R8QM66</accession>
<sequence>MANKSSNELLIQSAENAIDQIKGSSVKIN</sequence>
<gene>
    <name evidence="1" type="ORF">IIQ_00013</name>
</gene>
<comment type="caution">
    <text evidence="1">The sequence shown here is derived from an EMBL/GenBank/DDBJ whole genome shotgun (WGS) entry which is preliminary data.</text>
</comment>
<name>R8QM66_BACCE</name>
<dbReference type="HOGENOM" id="CLU_3408568_0_0_9"/>
<organism evidence="1 2">
    <name type="scientific">Bacillus cereus VD118</name>
    <dbReference type="NCBI Taxonomy" id="1053231"/>
    <lineage>
        <taxon>Bacteria</taxon>
        <taxon>Bacillati</taxon>
        <taxon>Bacillota</taxon>
        <taxon>Bacilli</taxon>
        <taxon>Bacillales</taxon>
        <taxon>Bacillaceae</taxon>
        <taxon>Bacillus</taxon>
        <taxon>Bacillus cereus group</taxon>
    </lineage>
</organism>
<evidence type="ECO:0000313" key="2">
    <source>
        <dbReference type="Proteomes" id="UP000014019"/>
    </source>
</evidence>
<dbReference type="Proteomes" id="UP000014019">
    <property type="component" value="Unassembled WGS sequence"/>
</dbReference>
<reference evidence="1 2" key="1">
    <citation type="submission" date="2012-12" db="EMBL/GenBank/DDBJ databases">
        <title>The Genome Sequence of Bacillus cereus VD118.</title>
        <authorList>
            <consortium name="The Broad Institute Genome Sequencing Platform"/>
            <consortium name="The Broad Institute Genome Sequencing Center for Infectious Disease"/>
            <person name="Feldgarden M."/>
            <person name="Van der Auwera G.A."/>
            <person name="Mahillon J."/>
            <person name="Duprez V."/>
            <person name="Timmery S."/>
            <person name="Mattelet C."/>
            <person name="Dierick K."/>
            <person name="Sun M."/>
            <person name="Yu Z."/>
            <person name="Zhu L."/>
            <person name="Hu X."/>
            <person name="Shank E.B."/>
            <person name="Swiecicka I."/>
            <person name="Hansen B.M."/>
            <person name="Andrup L."/>
            <person name="Walker B."/>
            <person name="Young S.K."/>
            <person name="Zeng Q."/>
            <person name="Gargeya S."/>
            <person name="Fitzgerald M."/>
            <person name="Haas B."/>
            <person name="Abouelleil A."/>
            <person name="Alvarado L."/>
            <person name="Arachchi H.M."/>
            <person name="Berlin A.M."/>
            <person name="Chapman S.B."/>
            <person name="Dewar J."/>
            <person name="Goldberg J."/>
            <person name="Griggs A."/>
            <person name="Gujja S."/>
            <person name="Hansen M."/>
            <person name="Howarth C."/>
            <person name="Imamovic A."/>
            <person name="Larimer J."/>
            <person name="McCowan C."/>
            <person name="Murphy C."/>
            <person name="Neiman D."/>
            <person name="Pearson M."/>
            <person name="Priest M."/>
            <person name="Roberts A."/>
            <person name="Saif S."/>
            <person name="Shea T."/>
            <person name="Sisk P."/>
            <person name="Sykes S."/>
            <person name="Wortman J."/>
            <person name="Nusbaum C."/>
            <person name="Birren B."/>
        </authorList>
    </citation>
    <scope>NUCLEOTIDE SEQUENCE [LARGE SCALE GENOMIC DNA]</scope>
    <source>
        <strain evidence="1 2">VD118</strain>
    </source>
</reference>
<protein>
    <submittedName>
        <fullName evidence="1">Uncharacterized protein</fullName>
    </submittedName>
</protein>
<dbReference type="AlphaFoldDB" id="R8QM66"/>